<feature type="region of interest" description="Disordered" evidence="1">
    <location>
        <begin position="337"/>
        <end position="356"/>
    </location>
</feature>
<sequence length="814" mass="88202">MTRLLRVAGLANLLSPGRPPPLLVAMLSERSESFVTTSSNPPKSSLARLYRLASCSSLALADSAAAAAVTASLDGAGSSFLLLQTRDHMSTTFTSNKYTHSLRPHSTRSAAPLPPPAANRSRYQRPSPSLPTEAPVVEPSRPQPSSIPFSRARPGISFATIYRSLHPIDDIAASPTSAKVPVTEPAQPQPSAIPFARARATPTFATIYRSQNPLPVGPPPAAIQQKPTRWSHHPRNPRNQPAKPAEAPFVQSPQQPPVVSPSRIPKPRRSTLVKTAEPTVSSTHADSTLSSLQSAIGSRRPPFVQSTNNPLGRPRQRCPTITSSYADSLSEKSTLSSAESAIVSRPPPFAHSTKVSICRPRQRAPTITSSYADSLSEKSLSSSPEPAITTKTRSSQISRLVPSFNLPTVAAAPSRTTFVPDHSGTLSERSTNPPSEPSFTSTPPPAKPLRVKPTHPSPAPTFSPISTAPQSCRRPPPKFTLAHTPAQPTPTFAPRNEDYDSLFFPRETRIPYSSATSQRPTIVKNDPKARGRLTKVHLSARVGTLRPSHGGLESSETSQESGRLIRGSTRFLRQPGLQPTLTKESVHETDLMQPFTGFSDVCFAATEEARRARKTTAAQPAEPLPTLIGKHSLISNVSLVAPRTLAHREKPTLRIRRVPTVVDKPTAATKTLAHREKPAPKTRRVPTVAPRTTSVQNFNIADSLTLPPSRDRLTTSPTIVRHPSIAEGLTIPPCDELKLSGQRKPTIAKPLPTVLPTPFEEPSTVSSCAPRPNGRRPRPTMQDSQRLRELINDPVVMKLPYDEFVKLLYKESMI</sequence>
<proteinExistence type="predicted"/>
<evidence type="ECO:0000256" key="1">
    <source>
        <dbReference type="SAM" id="MobiDB-lite"/>
    </source>
</evidence>
<gene>
    <name evidence="2" type="ORF">P154DRAFT_563338</name>
</gene>
<accession>A0A6A5WJG4</accession>
<feature type="region of interest" description="Disordered" evidence="1">
    <location>
        <begin position="97"/>
        <end position="151"/>
    </location>
</feature>
<feature type="compositionally biased region" description="Polar residues" evidence="1">
    <location>
        <begin position="278"/>
        <end position="296"/>
    </location>
</feature>
<evidence type="ECO:0000313" key="2">
    <source>
        <dbReference type="EMBL" id="KAF2000301.1"/>
    </source>
</evidence>
<name>A0A6A5WJG4_9PLEO</name>
<dbReference type="AlphaFoldDB" id="A0A6A5WJG4"/>
<feature type="region of interest" description="Disordered" evidence="1">
    <location>
        <begin position="748"/>
        <end position="783"/>
    </location>
</feature>
<feature type="region of interest" description="Disordered" evidence="1">
    <location>
        <begin position="415"/>
        <end position="497"/>
    </location>
</feature>
<reference evidence="2" key="1">
    <citation type="journal article" date="2020" name="Stud. Mycol.">
        <title>101 Dothideomycetes genomes: a test case for predicting lifestyles and emergence of pathogens.</title>
        <authorList>
            <person name="Haridas S."/>
            <person name="Albert R."/>
            <person name="Binder M."/>
            <person name="Bloem J."/>
            <person name="Labutti K."/>
            <person name="Salamov A."/>
            <person name="Andreopoulos B."/>
            <person name="Baker S."/>
            <person name="Barry K."/>
            <person name="Bills G."/>
            <person name="Bluhm B."/>
            <person name="Cannon C."/>
            <person name="Castanera R."/>
            <person name="Culley D."/>
            <person name="Daum C."/>
            <person name="Ezra D."/>
            <person name="Gonzalez J."/>
            <person name="Henrissat B."/>
            <person name="Kuo A."/>
            <person name="Liang C."/>
            <person name="Lipzen A."/>
            <person name="Lutzoni F."/>
            <person name="Magnuson J."/>
            <person name="Mondo S."/>
            <person name="Nolan M."/>
            <person name="Ohm R."/>
            <person name="Pangilinan J."/>
            <person name="Park H.-J."/>
            <person name="Ramirez L."/>
            <person name="Alfaro M."/>
            <person name="Sun H."/>
            <person name="Tritt A."/>
            <person name="Yoshinaga Y."/>
            <person name="Zwiers L.-H."/>
            <person name="Turgeon B."/>
            <person name="Goodwin S."/>
            <person name="Spatafora J."/>
            <person name="Crous P."/>
            <person name="Grigoriev I."/>
        </authorList>
    </citation>
    <scope>NUCLEOTIDE SEQUENCE</scope>
    <source>
        <strain evidence="2">CBS 123094</strain>
    </source>
</reference>
<feature type="region of interest" description="Disordered" evidence="1">
    <location>
        <begin position="368"/>
        <end position="396"/>
    </location>
</feature>
<protein>
    <submittedName>
        <fullName evidence="2">Uncharacterized protein</fullName>
    </submittedName>
</protein>
<organism evidence="2 3">
    <name type="scientific">Amniculicola lignicola CBS 123094</name>
    <dbReference type="NCBI Taxonomy" id="1392246"/>
    <lineage>
        <taxon>Eukaryota</taxon>
        <taxon>Fungi</taxon>
        <taxon>Dikarya</taxon>
        <taxon>Ascomycota</taxon>
        <taxon>Pezizomycotina</taxon>
        <taxon>Dothideomycetes</taxon>
        <taxon>Pleosporomycetidae</taxon>
        <taxon>Pleosporales</taxon>
        <taxon>Amniculicolaceae</taxon>
        <taxon>Amniculicola</taxon>
    </lineage>
</organism>
<keyword evidence="3" id="KW-1185">Reference proteome</keyword>
<feature type="compositionally biased region" description="Low complexity" evidence="1">
    <location>
        <begin position="430"/>
        <end position="441"/>
    </location>
</feature>
<dbReference type="EMBL" id="ML977589">
    <property type="protein sequence ID" value="KAF2000301.1"/>
    <property type="molecule type" value="Genomic_DNA"/>
</dbReference>
<feature type="compositionally biased region" description="Low complexity" evidence="1">
    <location>
        <begin position="369"/>
        <end position="387"/>
    </location>
</feature>
<dbReference type="Proteomes" id="UP000799779">
    <property type="component" value="Unassembled WGS sequence"/>
</dbReference>
<evidence type="ECO:0000313" key="3">
    <source>
        <dbReference type="Proteomes" id="UP000799779"/>
    </source>
</evidence>
<feature type="region of interest" description="Disordered" evidence="1">
    <location>
        <begin position="209"/>
        <end position="318"/>
    </location>
</feature>